<keyword evidence="8" id="KW-1185">Reference proteome</keyword>
<evidence type="ECO:0000259" key="6">
    <source>
        <dbReference type="Pfam" id="PF14380"/>
    </source>
</evidence>
<name>A0A8I6XAD0_HORVV</name>
<dbReference type="PANTHER" id="PTHR33138:SF24">
    <property type="entry name" value="WALL-ASSOCIATED RECEPTOR KINASE GALACTURONAN-BINDING DOMAIN-CONTAINING PROTEIN"/>
    <property type="match status" value="1"/>
</dbReference>
<feature type="domain" description="Wall-associated receptor kinase galacturonan-binding" evidence="5">
    <location>
        <begin position="57"/>
        <end position="124"/>
    </location>
</feature>
<comment type="subcellular location">
    <subcellularLocation>
        <location evidence="1">Membrane</location>
        <topology evidence="1">Single-pass membrane protein</topology>
    </subcellularLocation>
</comment>
<dbReference type="AlphaFoldDB" id="A0A8I6XAD0"/>
<reference evidence="7" key="3">
    <citation type="submission" date="2022-01" db="UniProtKB">
        <authorList>
            <consortium name="EnsemblPlants"/>
        </authorList>
    </citation>
    <scope>IDENTIFICATION</scope>
    <source>
        <strain evidence="7">subsp. vulgare</strain>
    </source>
</reference>
<keyword evidence="4" id="KW-1133">Transmembrane helix</keyword>
<feature type="transmembrane region" description="Helical" evidence="4">
    <location>
        <begin position="23"/>
        <end position="48"/>
    </location>
</feature>
<reference evidence="7" key="2">
    <citation type="submission" date="2020-10" db="EMBL/GenBank/DDBJ databases">
        <authorList>
            <person name="Scholz U."/>
            <person name="Mascher M."/>
            <person name="Fiebig A."/>
        </authorList>
    </citation>
    <scope>NUCLEOTIDE SEQUENCE [LARGE SCALE GENOMIC DNA]</scope>
    <source>
        <strain evidence="7">cv. Morex</strain>
    </source>
</reference>
<dbReference type="Pfam" id="PF13947">
    <property type="entry name" value="GUB_WAK_bind"/>
    <property type="match status" value="1"/>
</dbReference>
<evidence type="ECO:0000256" key="3">
    <source>
        <dbReference type="ARBA" id="ARBA00023180"/>
    </source>
</evidence>
<dbReference type="GO" id="GO:0016020">
    <property type="term" value="C:membrane"/>
    <property type="evidence" value="ECO:0007669"/>
    <property type="project" value="UniProtKB-SubCell"/>
</dbReference>
<protein>
    <recommendedName>
        <fullName evidence="9">Wall-associated receptor kinase galacturonan-binding domain-containing protein</fullName>
    </recommendedName>
</protein>
<evidence type="ECO:0000256" key="2">
    <source>
        <dbReference type="ARBA" id="ARBA00022729"/>
    </source>
</evidence>
<keyword evidence="4" id="KW-0472">Membrane</keyword>
<dbReference type="Proteomes" id="UP000011116">
    <property type="component" value="Chromosome 3H"/>
</dbReference>
<dbReference type="Pfam" id="PF14380">
    <property type="entry name" value="WAK_assoc"/>
    <property type="match status" value="1"/>
</dbReference>
<keyword evidence="3" id="KW-0325">Glycoprotein</keyword>
<organism evidence="7 8">
    <name type="scientific">Hordeum vulgare subsp. vulgare</name>
    <name type="common">Domesticated barley</name>
    <dbReference type="NCBI Taxonomy" id="112509"/>
    <lineage>
        <taxon>Eukaryota</taxon>
        <taxon>Viridiplantae</taxon>
        <taxon>Streptophyta</taxon>
        <taxon>Embryophyta</taxon>
        <taxon>Tracheophyta</taxon>
        <taxon>Spermatophyta</taxon>
        <taxon>Magnoliopsida</taxon>
        <taxon>Liliopsida</taxon>
        <taxon>Poales</taxon>
        <taxon>Poaceae</taxon>
        <taxon>BOP clade</taxon>
        <taxon>Pooideae</taxon>
        <taxon>Triticodae</taxon>
        <taxon>Triticeae</taxon>
        <taxon>Hordeinae</taxon>
        <taxon>Hordeum</taxon>
    </lineage>
</organism>
<sequence>MTPLFPSSSQPDSRRTHITHPALTIYLACMMPPAVLMLPLLLSSFLLLHHVVVDADCEQAACGNLTVKYPFWLGAPKRPMPEPSCGHPAFQLWCSGHGSTFTASMRSSAIQVLSIDYGSNSFVASDTRLTGAGAGADAVCRADFNVSSSLALSPFRISPSSRAIYFLHDCNGTEPIGAGFVNATARCGKPTYACLGGVYDRDTLEPIPASCTFSYLPALASEAAAPGDYTRLLKAGFQLQWAGVGFGDCAACGASGGQCRYSNATAAFGCLCPGDGELRGSTCDGVRGEEGIVHVPVLTPKVSD</sequence>
<dbReference type="InterPro" id="IPR025287">
    <property type="entry name" value="WAK_GUB"/>
</dbReference>
<evidence type="ECO:0000259" key="5">
    <source>
        <dbReference type="Pfam" id="PF13947"/>
    </source>
</evidence>
<dbReference type="EnsemblPlants" id="HORVU.MOREX.r3.3HG0225410.1">
    <property type="protein sequence ID" value="HORVU.MOREX.r3.3HG0225410.1"/>
    <property type="gene ID" value="HORVU.MOREX.r3.3HG0225410"/>
</dbReference>
<evidence type="ECO:0000256" key="1">
    <source>
        <dbReference type="ARBA" id="ARBA00004167"/>
    </source>
</evidence>
<feature type="domain" description="Wall-associated receptor kinase C-terminal" evidence="6">
    <location>
        <begin position="224"/>
        <end position="274"/>
    </location>
</feature>
<evidence type="ECO:0000313" key="8">
    <source>
        <dbReference type="Proteomes" id="UP000011116"/>
    </source>
</evidence>
<keyword evidence="4" id="KW-0812">Transmembrane</keyword>
<dbReference type="Gramene" id="HORVU.MOREX.r3.3HG0225410.1">
    <property type="protein sequence ID" value="HORVU.MOREX.r3.3HG0225410.1"/>
    <property type="gene ID" value="HORVU.MOREX.r3.3HG0225410"/>
</dbReference>
<proteinExistence type="predicted"/>
<accession>A0A8I6XAD0</accession>
<reference evidence="8" key="1">
    <citation type="journal article" date="2012" name="Nature">
        <title>A physical, genetic and functional sequence assembly of the barley genome.</title>
        <authorList>
            <consortium name="The International Barley Genome Sequencing Consortium"/>
            <person name="Mayer K.F."/>
            <person name="Waugh R."/>
            <person name="Brown J.W."/>
            <person name="Schulman A."/>
            <person name="Langridge P."/>
            <person name="Platzer M."/>
            <person name="Fincher G.B."/>
            <person name="Muehlbauer G.J."/>
            <person name="Sato K."/>
            <person name="Close T.J."/>
            <person name="Wise R.P."/>
            <person name="Stein N."/>
        </authorList>
    </citation>
    <scope>NUCLEOTIDE SEQUENCE [LARGE SCALE GENOMIC DNA]</scope>
    <source>
        <strain evidence="8">cv. Morex</strain>
    </source>
</reference>
<dbReference type="GO" id="GO:0030247">
    <property type="term" value="F:polysaccharide binding"/>
    <property type="evidence" value="ECO:0007669"/>
    <property type="project" value="InterPro"/>
</dbReference>
<evidence type="ECO:0000256" key="4">
    <source>
        <dbReference type="SAM" id="Phobius"/>
    </source>
</evidence>
<keyword evidence="2" id="KW-0732">Signal</keyword>
<dbReference type="PANTHER" id="PTHR33138">
    <property type="entry name" value="OS01G0690200 PROTEIN"/>
    <property type="match status" value="1"/>
</dbReference>
<evidence type="ECO:0000313" key="7">
    <source>
        <dbReference type="EnsemblPlants" id="HORVU.MOREX.r3.3HG0225410.1"/>
    </source>
</evidence>
<evidence type="ECO:0008006" key="9">
    <source>
        <dbReference type="Google" id="ProtNLM"/>
    </source>
</evidence>
<dbReference type="InterPro" id="IPR032872">
    <property type="entry name" value="WAK_assoc_C"/>
</dbReference>